<dbReference type="OrthoDB" id="9810755at2"/>
<reference evidence="2 3" key="1">
    <citation type="submission" date="2016-12" db="EMBL/GenBank/DDBJ databases">
        <authorList>
            <person name="Song W.-J."/>
            <person name="Kurnit D.M."/>
        </authorList>
    </citation>
    <scope>NUCLEOTIDE SEQUENCE [LARGE SCALE GENOMIC DNA]</scope>
    <source>
        <strain evidence="2 3">HSG9</strain>
    </source>
</reference>
<evidence type="ECO:0000313" key="3">
    <source>
        <dbReference type="Proteomes" id="UP000191680"/>
    </source>
</evidence>
<dbReference type="Proteomes" id="UP000191680">
    <property type="component" value="Unassembled WGS sequence"/>
</dbReference>
<dbReference type="Pfam" id="PF10728">
    <property type="entry name" value="DUF2520"/>
    <property type="match status" value="1"/>
</dbReference>
<name>A0A1V6LS92_9FLAO</name>
<keyword evidence="3" id="KW-1185">Reference proteome</keyword>
<comment type="caution">
    <text evidence="2">The sequence shown here is derived from an EMBL/GenBank/DDBJ whole genome shotgun (WGS) entry which is preliminary data.</text>
</comment>
<dbReference type="RefSeq" id="WP_080318806.1">
    <property type="nucleotide sequence ID" value="NZ_MTBC01000004.1"/>
</dbReference>
<feature type="domain" description="DUF2520" evidence="1">
    <location>
        <begin position="120"/>
        <end position="244"/>
    </location>
</feature>
<dbReference type="EMBL" id="MTBC01000004">
    <property type="protein sequence ID" value="OQD43018.1"/>
    <property type="molecule type" value="Genomic_DNA"/>
</dbReference>
<dbReference type="SUPFAM" id="SSF51735">
    <property type="entry name" value="NAD(P)-binding Rossmann-fold domains"/>
    <property type="match status" value="1"/>
</dbReference>
<protein>
    <recommendedName>
        <fullName evidence="1">DUF2520 domain-containing protein</fullName>
    </recommendedName>
</protein>
<evidence type="ECO:0000313" key="2">
    <source>
        <dbReference type="EMBL" id="OQD43018.1"/>
    </source>
</evidence>
<gene>
    <name evidence="2" type="ORF">BUL40_07960</name>
</gene>
<dbReference type="PANTHER" id="PTHR40459">
    <property type="entry name" value="CONSERVED HYPOTHETICAL ALANINE AND LEUCINE RICH PROTEIN"/>
    <property type="match status" value="1"/>
</dbReference>
<dbReference type="SUPFAM" id="SSF48179">
    <property type="entry name" value="6-phosphogluconate dehydrogenase C-terminal domain-like"/>
    <property type="match status" value="1"/>
</dbReference>
<dbReference type="InterPro" id="IPR036291">
    <property type="entry name" value="NAD(P)-bd_dom_sf"/>
</dbReference>
<dbReference type="InterPro" id="IPR037108">
    <property type="entry name" value="TM1727-like_C_sf"/>
</dbReference>
<dbReference type="Gene3D" id="3.40.50.720">
    <property type="entry name" value="NAD(P)-binding Rossmann-like Domain"/>
    <property type="match status" value="1"/>
</dbReference>
<accession>A0A1V6LS92</accession>
<dbReference type="InterPro" id="IPR018931">
    <property type="entry name" value="DUF2520"/>
</dbReference>
<organism evidence="2 3">
    <name type="scientific">Croceivirga radicis</name>
    <dbReference type="NCBI Taxonomy" id="1929488"/>
    <lineage>
        <taxon>Bacteria</taxon>
        <taxon>Pseudomonadati</taxon>
        <taxon>Bacteroidota</taxon>
        <taxon>Flavobacteriia</taxon>
        <taxon>Flavobacteriales</taxon>
        <taxon>Flavobacteriaceae</taxon>
        <taxon>Croceivirga</taxon>
    </lineage>
</organism>
<dbReference type="Gene3D" id="1.10.1040.20">
    <property type="entry name" value="ProC-like, C-terminal domain"/>
    <property type="match status" value="1"/>
</dbReference>
<sequence>MLSVILLGTGNVAQHLYNALAALDTVNLKQVYGRNTEALSYFKNIAVTNKPDHILNADVYLIAVNDDTIKAVSQLLLKKNGIVAHTSGAAPLAHIKTSNSGVFYPLQSFTKGKRVDFSTIPFCIEGSNNKTEATLLELARKLSSKVYTISSDQRKTIHLAAVLANNFSNHLFTIASSICQENKVPFAILHPLITETVEKIKHIGPREAQTGPAKRKDVLTMQSHMDQLENPLHKKIYQLLSESIIHTYEEKL</sequence>
<dbReference type="PANTHER" id="PTHR40459:SF1">
    <property type="entry name" value="CONSERVED HYPOTHETICAL ALANINE AND LEUCINE RICH PROTEIN"/>
    <property type="match status" value="1"/>
</dbReference>
<proteinExistence type="predicted"/>
<evidence type="ECO:0000259" key="1">
    <source>
        <dbReference type="Pfam" id="PF10728"/>
    </source>
</evidence>
<dbReference type="InterPro" id="IPR008927">
    <property type="entry name" value="6-PGluconate_DH-like_C_sf"/>
</dbReference>
<dbReference type="AlphaFoldDB" id="A0A1V6LS92"/>